<protein>
    <submittedName>
        <fullName evidence="1">Putative transglutaminase-like cysteine proteinase</fullName>
    </submittedName>
</protein>
<reference evidence="1 2" key="1">
    <citation type="submission" date="2019-03" db="EMBL/GenBank/DDBJ databases">
        <title>Genomic Encyclopedia of Type Strains, Phase IV (KMG-IV): sequencing the most valuable type-strain genomes for metagenomic binning, comparative biology and taxonomic classification.</title>
        <authorList>
            <person name="Goeker M."/>
        </authorList>
    </citation>
    <scope>NUCLEOTIDE SEQUENCE [LARGE SCALE GENOMIC DNA]</scope>
    <source>
        <strain evidence="1 2">DSM 102969</strain>
    </source>
</reference>
<name>A0A4R6RJ93_9HYPH</name>
<organism evidence="1 2">
    <name type="scientific">Oharaeibacter diazotrophicus</name>
    <dbReference type="NCBI Taxonomy" id="1920512"/>
    <lineage>
        <taxon>Bacteria</taxon>
        <taxon>Pseudomonadati</taxon>
        <taxon>Pseudomonadota</taxon>
        <taxon>Alphaproteobacteria</taxon>
        <taxon>Hyphomicrobiales</taxon>
        <taxon>Pleomorphomonadaceae</taxon>
        <taxon>Oharaeibacter</taxon>
    </lineage>
</organism>
<dbReference type="AlphaFoldDB" id="A0A4R6RJ93"/>
<evidence type="ECO:0000313" key="2">
    <source>
        <dbReference type="Proteomes" id="UP000294547"/>
    </source>
</evidence>
<dbReference type="PANTHER" id="PTHR39327">
    <property type="match status" value="1"/>
</dbReference>
<dbReference type="PANTHER" id="PTHR39327:SF1">
    <property type="entry name" value="BLR5470 PROTEIN"/>
    <property type="match status" value="1"/>
</dbReference>
<dbReference type="Pfam" id="PF06035">
    <property type="entry name" value="Peptidase_C93"/>
    <property type="match status" value="1"/>
</dbReference>
<keyword evidence="2" id="KW-1185">Reference proteome</keyword>
<dbReference type="Proteomes" id="UP000294547">
    <property type="component" value="Unassembled WGS sequence"/>
</dbReference>
<accession>A0A4R6RJ93</accession>
<dbReference type="EMBL" id="SNXY01000006">
    <property type="protein sequence ID" value="TDP86629.1"/>
    <property type="molecule type" value="Genomic_DNA"/>
</dbReference>
<sequence>MGVSLDEGRTRLPAVLRRLGAIVLVAGLGCATAEAPAAGTPGIVEGDSLADGAAARPMPAWTAFCRIDPASCRVDPSQPRLVALTDRVLETIRAVNTAVNARIVAVTDQDHWGVSDRWDYPRDGRGDCEDIQIEKRRELAASGLPERAMRMAMVINPEGEGHAVLLVRTDAGDLVLDNRVDAVLPWYRTGYTWVKREGDGGRDWVSLGGVRAPVETAAGP</sequence>
<dbReference type="OrthoDB" id="7206808at2"/>
<dbReference type="Gene3D" id="3.10.620.30">
    <property type="match status" value="1"/>
</dbReference>
<proteinExistence type="predicted"/>
<gene>
    <name evidence="1" type="ORF">EDD54_0508</name>
</gene>
<dbReference type="InterPro" id="IPR010319">
    <property type="entry name" value="Transglutaminase-like_Cys_pept"/>
</dbReference>
<evidence type="ECO:0000313" key="1">
    <source>
        <dbReference type="EMBL" id="TDP86629.1"/>
    </source>
</evidence>
<dbReference type="RefSeq" id="WP_126536875.1">
    <property type="nucleotide sequence ID" value="NZ_BSPM01000008.1"/>
</dbReference>
<comment type="caution">
    <text evidence="1">The sequence shown here is derived from an EMBL/GenBank/DDBJ whole genome shotgun (WGS) entry which is preliminary data.</text>
</comment>